<feature type="compositionally biased region" description="Basic and acidic residues" evidence="1">
    <location>
        <begin position="85"/>
        <end position="96"/>
    </location>
</feature>
<dbReference type="Proteomes" id="UP001237152">
    <property type="component" value="Segment"/>
</dbReference>
<gene>
    <name evidence="3" type="ORF">pclt_cds_845</name>
</gene>
<dbReference type="SUPFAM" id="SSF82185">
    <property type="entry name" value="Histone H3 K4-specific methyltransferase SET7/9 N-terminal domain"/>
    <property type="match status" value="1"/>
</dbReference>
<evidence type="ECO:0000259" key="2">
    <source>
        <dbReference type="Pfam" id="PF19253"/>
    </source>
</evidence>
<dbReference type="Pfam" id="PF19253">
    <property type="entry name" value="DUF5900"/>
    <property type="match status" value="1"/>
</dbReference>
<feature type="domain" description="DUF5900" evidence="2">
    <location>
        <begin position="442"/>
        <end position="541"/>
    </location>
</feature>
<feature type="region of interest" description="Disordered" evidence="1">
    <location>
        <begin position="298"/>
        <end position="334"/>
    </location>
</feature>
<accession>A0A4D6EJ34</accession>
<dbReference type="InterPro" id="IPR045419">
    <property type="entry name" value="DUF5900"/>
</dbReference>
<proteinExistence type="predicted"/>
<dbReference type="EMBL" id="MK174290">
    <property type="protein sequence ID" value="QBZ81432.1"/>
    <property type="molecule type" value="Genomic_DNA"/>
</dbReference>
<sequence length="554" mass="60205">MRMRRSRRSSDGDRAALVKGHPMGDCTETNNHDTADIDLEASATGAGQIFRLTSPATWCAGVRACLHRRRRRDDSDVGANTQSLIDKDAVPAKDGDTIAGDSNSGLAPRVPPRPTFLRQRHDGWRRVYADAYGVDPESGDPLDHAILRRIGASWRFLWECRQPISEVHHAPGAIVQGQCLMPNGDLVRGTFCVRRLPLGPDMSECPLGPAPSHTRGSLVCDNGPTIVDSDSIPPPDSPPVGKDEDSDPAQTNSEDNIQCRRGGNDRDGDDNVESDRDTGRQHPRVACARIVCPLHLNADGNSDNNDGKDKDGNADNMDDAFRCADDAPKPDDKQSADLVLVPHGHAAAVGVDGSLIEGAFCMGLLHGHARTVDARGEIFGRWRHGRLHGRAVATTPEGWFVCATWRDGRLVGDYFAQSSYGEQFRCASCVDGRFDGRCRRGYACGDWAIEQWADGAFVGIEQFRIAPVADLDGLVDGALLSDCIWTCDRVRGGGGSRYDGHIYYPSDPSSPEFALFCAYMTSEASSRAFTAGQREAFVWAMWMAQRRAAAGLSV</sequence>
<evidence type="ECO:0000313" key="3">
    <source>
        <dbReference type="EMBL" id="QBZ81432.1"/>
    </source>
</evidence>
<feature type="region of interest" description="Disordered" evidence="1">
    <location>
        <begin position="1"/>
        <end position="32"/>
    </location>
</feature>
<name>A0A4D6EJ34_9VIRU</name>
<feature type="region of interest" description="Disordered" evidence="1">
    <location>
        <begin position="70"/>
        <end position="113"/>
    </location>
</feature>
<evidence type="ECO:0000313" key="4">
    <source>
        <dbReference type="Proteomes" id="UP001237152"/>
    </source>
</evidence>
<feature type="compositionally biased region" description="Basic and acidic residues" evidence="1">
    <location>
        <begin position="305"/>
        <end position="334"/>
    </location>
</feature>
<organism evidence="3 4">
    <name type="scientific">Pandoravirus celtis</name>
    <dbReference type="NCBI Taxonomy" id="2568002"/>
    <lineage>
        <taxon>Viruses</taxon>
        <taxon>Pandoravirus</taxon>
    </lineage>
</organism>
<evidence type="ECO:0000256" key="1">
    <source>
        <dbReference type="SAM" id="MobiDB-lite"/>
    </source>
</evidence>
<feature type="region of interest" description="Disordered" evidence="1">
    <location>
        <begin position="207"/>
        <end position="282"/>
    </location>
</feature>
<protein>
    <recommendedName>
        <fullName evidence="2">DUF5900 domain-containing protein</fullName>
    </recommendedName>
</protein>
<reference evidence="3" key="1">
    <citation type="journal article" date="2019" name="Front. Microbiol.">
        <title>Pandoravirus Celtis Illustrates the Microevolution Processes at Work in the Giant Pandoraviridae Genomes.</title>
        <authorList>
            <person name="Legendre M."/>
            <person name="Alempic J.M."/>
            <person name="Philippe N."/>
            <person name="Lartigue A."/>
            <person name="Jeudy S."/>
            <person name="Poirot O."/>
            <person name="Ta N.T."/>
            <person name="Nin S."/>
            <person name="Coute Y."/>
            <person name="Abergel C."/>
            <person name="Claverie J.M."/>
        </authorList>
    </citation>
    <scope>NUCLEOTIDE SEQUENCE</scope>
</reference>